<organism evidence="1 2">
    <name type="scientific">Mortierella alpina</name>
    <name type="common">Oleaginous fungus</name>
    <name type="synonym">Mortierella renispora</name>
    <dbReference type="NCBI Taxonomy" id="64518"/>
    <lineage>
        <taxon>Eukaryota</taxon>
        <taxon>Fungi</taxon>
        <taxon>Fungi incertae sedis</taxon>
        <taxon>Mucoromycota</taxon>
        <taxon>Mortierellomycotina</taxon>
        <taxon>Mortierellomycetes</taxon>
        <taxon>Mortierellales</taxon>
        <taxon>Mortierellaceae</taxon>
        <taxon>Mortierella</taxon>
    </lineage>
</organism>
<comment type="caution">
    <text evidence="1">The sequence shown here is derived from an EMBL/GenBank/DDBJ whole genome shotgun (WGS) entry which is preliminary data.</text>
</comment>
<name>A0A9P8D0E6_MORAP</name>
<dbReference type="EMBL" id="JAIFTL010000038">
    <property type="protein sequence ID" value="KAG9325521.1"/>
    <property type="molecule type" value="Genomic_DNA"/>
</dbReference>
<dbReference type="PANTHER" id="PTHR42707">
    <property type="entry name" value="ACYL-COA DEHYDROGENASE"/>
    <property type="match status" value="1"/>
</dbReference>
<accession>A0A9P8D0E6</accession>
<evidence type="ECO:0000313" key="2">
    <source>
        <dbReference type="Proteomes" id="UP000717515"/>
    </source>
</evidence>
<reference evidence="1" key="1">
    <citation type="submission" date="2021-07" db="EMBL/GenBank/DDBJ databases">
        <title>Draft genome of Mortierella alpina, strain LL118, isolated from an aspen leaf litter sample.</title>
        <authorList>
            <person name="Yang S."/>
            <person name="Vinatzer B.A."/>
        </authorList>
    </citation>
    <scope>NUCLEOTIDE SEQUENCE</scope>
    <source>
        <strain evidence="1">LL118</strain>
    </source>
</reference>
<dbReference type="AlphaFoldDB" id="A0A9P8D0E6"/>
<dbReference type="GO" id="GO:0003995">
    <property type="term" value="F:acyl-CoA dehydrogenase activity"/>
    <property type="evidence" value="ECO:0007669"/>
    <property type="project" value="TreeGrafter"/>
</dbReference>
<evidence type="ECO:0000313" key="1">
    <source>
        <dbReference type="EMBL" id="KAG9325521.1"/>
    </source>
</evidence>
<gene>
    <name evidence="1" type="ORF">KVV02_007346</name>
</gene>
<dbReference type="PANTHER" id="PTHR42707:SF2">
    <property type="entry name" value="ACD11 DEHYDROGENASE"/>
    <property type="match status" value="1"/>
</dbReference>
<protein>
    <submittedName>
        <fullName evidence="1">Uncharacterized protein</fullName>
    </submittedName>
</protein>
<dbReference type="InterPro" id="IPR052904">
    <property type="entry name" value="Acyl-CoA_dehydrogenase-like"/>
</dbReference>
<dbReference type="Proteomes" id="UP000717515">
    <property type="component" value="Unassembled WGS sequence"/>
</dbReference>
<sequence>MVFASAYAGFKQELREVQNTFLEDPVMISVLEVYLPGDVLSEISPDLVQICEWANNEGVALITCMEEDQPRLRQYDSWCRRALVTGAWSKQKEIAAREGVVAIAYERKYGQYSRIYQMAKLILWTSGSGRL</sequence>
<proteinExistence type="predicted"/>